<name>A0ACC0Z8E1_9ROSI</name>
<dbReference type="Proteomes" id="UP001163603">
    <property type="component" value="Chromosome 3"/>
</dbReference>
<organism evidence="1 2">
    <name type="scientific">Pistacia integerrima</name>
    <dbReference type="NCBI Taxonomy" id="434235"/>
    <lineage>
        <taxon>Eukaryota</taxon>
        <taxon>Viridiplantae</taxon>
        <taxon>Streptophyta</taxon>
        <taxon>Embryophyta</taxon>
        <taxon>Tracheophyta</taxon>
        <taxon>Spermatophyta</taxon>
        <taxon>Magnoliopsida</taxon>
        <taxon>eudicotyledons</taxon>
        <taxon>Gunneridae</taxon>
        <taxon>Pentapetalae</taxon>
        <taxon>rosids</taxon>
        <taxon>malvids</taxon>
        <taxon>Sapindales</taxon>
        <taxon>Anacardiaceae</taxon>
        <taxon>Pistacia</taxon>
    </lineage>
</organism>
<evidence type="ECO:0000313" key="1">
    <source>
        <dbReference type="EMBL" id="KAJ0046594.1"/>
    </source>
</evidence>
<evidence type="ECO:0000313" key="2">
    <source>
        <dbReference type="Proteomes" id="UP001163603"/>
    </source>
</evidence>
<proteinExistence type="predicted"/>
<gene>
    <name evidence="1" type="ORF">Pint_05266</name>
</gene>
<keyword evidence="2" id="KW-1185">Reference proteome</keyword>
<dbReference type="EMBL" id="CM047738">
    <property type="protein sequence ID" value="KAJ0046594.1"/>
    <property type="molecule type" value="Genomic_DNA"/>
</dbReference>
<reference evidence="2" key="1">
    <citation type="journal article" date="2023" name="G3 (Bethesda)">
        <title>Genome assembly and association tests identify interacting loci associated with vigor, precocity, and sex in interspecific pistachio rootstocks.</title>
        <authorList>
            <person name="Palmer W."/>
            <person name="Jacygrad E."/>
            <person name="Sagayaradj S."/>
            <person name="Cavanaugh K."/>
            <person name="Han R."/>
            <person name="Bertier L."/>
            <person name="Beede B."/>
            <person name="Kafkas S."/>
            <person name="Golino D."/>
            <person name="Preece J."/>
            <person name="Michelmore R."/>
        </authorList>
    </citation>
    <scope>NUCLEOTIDE SEQUENCE [LARGE SCALE GENOMIC DNA]</scope>
</reference>
<sequence length="52" mass="5975">MQVFIADYFFKSNLAEDFSYADIQSLGFLVRAPLAQLMVIFAILPLMHVEYS</sequence>
<accession>A0ACC0Z8E1</accession>
<protein>
    <submittedName>
        <fullName evidence="1">Uncharacterized protein</fullName>
    </submittedName>
</protein>
<comment type="caution">
    <text evidence="1">The sequence shown here is derived from an EMBL/GenBank/DDBJ whole genome shotgun (WGS) entry which is preliminary data.</text>
</comment>